<evidence type="ECO:0000259" key="2">
    <source>
        <dbReference type="Pfam" id="PF17131"/>
    </source>
</evidence>
<dbReference type="CDD" id="cd16329">
    <property type="entry name" value="LolA_like"/>
    <property type="match status" value="1"/>
</dbReference>
<gene>
    <name evidence="3" type="ORF">DL240_10280</name>
</gene>
<feature type="chain" id="PRO_5016331490" description="Uncharacterized protein TP-0789 domain-containing protein" evidence="1">
    <location>
        <begin position="28"/>
        <end position="268"/>
    </location>
</feature>
<protein>
    <recommendedName>
        <fullName evidence="2">Uncharacterized protein TP-0789 domain-containing protein</fullName>
    </recommendedName>
</protein>
<feature type="domain" description="Uncharacterized protein TP-0789" evidence="2">
    <location>
        <begin position="79"/>
        <end position="258"/>
    </location>
</feature>
<dbReference type="Proteomes" id="UP000249169">
    <property type="component" value="Unassembled WGS sequence"/>
</dbReference>
<accession>A0A328C4I1</accession>
<dbReference type="OrthoDB" id="357718at2"/>
<proteinExistence type="predicted"/>
<reference evidence="3 4" key="1">
    <citation type="submission" date="2018-05" db="EMBL/GenBank/DDBJ databases">
        <title>Lujinxingia marina gen. nov. sp. nov., a new facultative anaerobic member of the class Deltaproteobacteria, and proposal of Lujinxingaceae fam. nov.</title>
        <authorList>
            <person name="Li C.-M."/>
        </authorList>
    </citation>
    <scope>NUCLEOTIDE SEQUENCE [LARGE SCALE GENOMIC DNA]</scope>
    <source>
        <strain evidence="3 4">B210</strain>
    </source>
</reference>
<dbReference type="Gene3D" id="2.50.20.10">
    <property type="entry name" value="Lipoprotein localisation LolA/LolB/LppX"/>
    <property type="match status" value="1"/>
</dbReference>
<evidence type="ECO:0000313" key="4">
    <source>
        <dbReference type="Proteomes" id="UP000249169"/>
    </source>
</evidence>
<dbReference type="EMBL" id="QHKO01000004">
    <property type="protein sequence ID" value="RAL22231.1"/>
    <property type="molecule type" value="Genomic_DNA"/>
</dbReference>
<organism evidence="3 4">
    <name type="scientific">Lujinxingia litoralis</name>
    <dbReference type="NCBI Taxonomy" id="2211119"/>
    <lineage>
        <taxon>Bacteria</taxon>
        <taxon>Deltaproteobacteria</taxon>
        <taxon>Bradymonadales</taxon>
        <taxon>Lujinxingiaceae</taxon>
        <taxon>Lujinxingia</taxon>
    </lineage>
</organism>
<comment type="caution">
    <text evidence="3">The sequence shown here is derived from an EMBL/GenBank/DDBJ whole genome shotgun (WGS) entry which is preliminary data.</text>
</comment>
<keyword evidence="4" id="KW-1185">Reference proteome</keyword>
<evidence type="ECO:0000313" key="3">
    <source>
        <dbReference type="EMBL" id="RAL22231.1"/>
    </source>
</evidence>
<dbReference type="AlphaFoldDB" id="A0A328C4I1"/>
<name>A0A328C4I1_9DELT</name>
<dbReference type="RefSeq" id="WP_111729802.1">
    <property type="nucleotide sequence ID" value="NZ_QHKO01000004.1"/>
</dbReference>
<feature type="signal peptide" evidence="1">
    <location>
        <begin position="1"/>
        <end position="27"/>
    </location>
</feature>
<dbReference type="InterPro" id="IPR033399">
    <property type="entry name" value="TP_0789-like"/>
</dbReference>
<dbReference type="Pfam" id="PF17131">
    <property type="entry name" value="LolA_like"/>
    <property type="match status" value="1"/>
</dbReference>
<sequence length="268" mass="30643">MAKFNRRVWTMAAVMLVLALWVVSAPGAQEDAPKLPTVDEVNSHLDRLYRSKSAESEMTMTIKREGQERRLSVRGFSEGEDKGLFVITAPAREAGTATLRADEGLWNYAPRADRLMRVPSGMLSEDWMGSHLTNDDLVRESRYEDDFDVELSWGERDGERVLEASMVPKEGVPVTYSRILYTLDAEEWTPMEAVYFDGEEAVRTITFSEVKEVDGRPIPHRVEVVPADAPEEFTRMEYEDLRFDVPIDDAIFTQQGMRKEARKLEERS</sequence>
<evidence type="ECO:0000256" key="1">
    <source>
        <dbReference type="SAM" id="SignalP"/>
    </source>
</evidence>
<keyword evidence="1" id="KW-0732">Signal</keyword>